<dbReference type="SMART" id="SM00484">
    <property type="entry name" value="XPGI"/>
    <property type="match status" value="1"/>
</dbReference>
<evidence type="ECO:0000256" key="12">
    <source>
        <dbReference type="ARBA" id="ARBA00022801"/>
    </source>
</evidence>
<evidence type="ECO:0000256" key="16">
    <source>
        <dbReference type="ARBA" id="ARBA00023204"/>
    </source>
</evidence>
<comment type="cofactor">
    <cofactor evidence="1">
        <name>Mg(2+)</name>
        <dbReference type="ChEBI" id="CHEBI:18420"/>
    </cofactor>
</comment>
<feature type="transmembrane region" description="Helical" evidence="21">
    <location>
        <begin position="986"/>
        <end position="1007"/>
    </location>
</feature>
<feature type="transmembrane region" description="Helical" evidence="21">
    <location>
        <begin position="906"/>
        <end position="927"/>
    </location>
</feature>
<protein>
    <recommendedName>
        <fullName evidence="19">Flap endonuclease GEN-like 1</fullName>
    </recommendedName>
</protein>
<dbReference type="Pfam" id="PF00867">
    <property type="entry name" value="XPG_I"/>
    <property type="match status" value="1"/>
</dbReference>
<feature type="region of interest" description="Disordered" evidence="20">
    <location>
        <begin position="694"/>
        <end position="723"/>
    </location>
</feature>
<keyword evidence="14 21" id="KW-1133">Transmembrane helix</keyword>
<organism evidence="24 25">
    <name type="scientific">Dendrobium thyrsiflorum</name>
    <name type="common">Pinecone-like raceme dendrobium</name>
    <name type="synonym">Orchid</name>
    <dbReference type="NCBI Taxonomy" id="117978"/>
    <lineage>
        <taxon>Eukaryota</taxon>
        <taxon>Viridiplantae</taxon>
        <taxon>Streptophyta</taxon>
        <taxon>Embryophyta</taxon>
        <taxon>Tracheophyta</taxon>
        <taxon>Spermatophyta</taxon>
        <taxon>Magnoliopsida</taxon>
        <taxon>Liliopsida</taxon>
        <taxon>Asparagales</taxon>
        <taxon>Orchidaceae</taxon>
        <taxon>Epidendroideae</taxon>
        <taxon>Malaxideae</taxon>
        <taxon>Dendrobiinae</taxon>
        <taxon>Dendrobium</taxon>
    </lineage>
</organism>
<evidence type="ECO:0000256" key="19">
    <source>
        <dbReference type="ARBA" id="ARBA00073453"/>
    </source>
</evidence>
<keyword evidence="6" id="KW-0050">Antiport</keyword>
<keyword evidence="9" id="KW-0479">Metal-binding</keyword>
<keyword evidence="13" id="KW-0460">Magnesium</keyword>
<dbReference type="Gene3D" id="1.10.150.20">
    <property type="entry name" value="5' to 3' exonuclease, C-terminal subdomain"/>
    <property type="match status" value="1"/>
</dbReference>
<dbReference type="PRINTS" id="PR00853">
    <property type="entry name" value="XPGRADSUPER"/>
</dbReference>
<evidence type="ECO:0000256" key="10">
    <source>
        <dbReference type="ARBA" id="ARBA00022759"/>
    </source>
</evidence>
<keyword evidence="12" id="KW-0378">Hydrolase</keyword>
<sequence>MGVGGNFWDLLKPYARFEGVDFLRDKRVAVDLSFWIVQHDAAIRSKYPHARCPHLRITFFRTLALFTKLGAFPVFVVDGEPSPLKDQARMERFLRGSGLELSVLLKPPEAVEGQAAPAAKRRNRVFSTWVQQCVELLEILGMPVLKAQSEAEALCAQLNNEGHVDACITSDSDAFLFGAKCVIKCLRSNSKEPFECYYLSDIEAGLGLKRKQMVAIALLVGNDHHLQGVPGFGAETALRFVKLFSDDDVLDRLSDVGRGIIPAFQEGIEASLEHDATSPYEGVATTRSPHCSQCGHPGSKRAHLKIACEYCRNNGSESCMMKSTGFKCYCSPCREDLVVKEQKKQENWQLKACQKIAAEHGFPNKEIIEMYLNASGRDDEGKPLQHNLVHRHFQLISYLVKISNPHCSSDSSLICLNNSDIDWFRFLSLLTKDCHGSNRRRRAGFQQKFCRKNRHSAYSHGTVEEPQTCKSIAEFTVHQAAQCRISVGEFGTGNLNPVALLALSAQEFWKSVKENKEWEKISLQVDVFYRYEKDGNCTSLLRWDKPRVENLVDFLAFHQNWEPSYIRQRILPMLSTIYLREMASTSEGGLLLHDQYEFHSIDRVKIRYGCPYYLVKWKKAIHSLDYVTQTISNEELESEQTESTITDEFVDSIDGPDVPTIIVDDGCWYLVTEENTELVQSAFPKAVEKFLQEKQLKETKSSPRKSSKSKADSESPKSSGVQLSITEFYRSTKPVARASQTKEKQKNLELFQKSKRNQRTLRKPVYLNWFNIKFVRRRVDEEVSDIARNRVAAAEGGDHRNFFFNKAREVKKDWRNKEQMKKEELQGRSLFGISLTDRPKWQQFLICSSGFFFGYLVNGICEEYVYNRLQFSYGWYFTFVQGFVYLGLIYLQGFSSKHMVNPWKTYIKLSAVLMGSHGLTKGSLAFLNYPAQLMFKSTKVLPVMVMGAFIPGLRRKYPLHEYISAFLLVVGLIFFTLADAQSSPDFSFIGVVMVVGALVMDAFLGNLQEAIFTVNPETTQMEMLFCSTVVGLPMLIPPMILTGELFKAWKSCSEHLYVYAVLVFEAMATFVGQISVLSLIAIFGAATTAMVTTARKAVTLLLSYLIFTKPMTDQHGTGLLLISMGIVLKLLPEYKNNSYIPQKPKQLLEEDELKEKEEKTALV</sequence>
<evidence type="ECO:0000259" key="23">
    <source>
        <dbReference type="SMART" id="SM00485"/>
    </source>
</evidence>
<evidence type="ECO:0000256" key="6">
    <source>
        <dbReference type="ARBA" id="ARBA00022449"/>
    </source>
</evidence>
<dbReference type="InterPro" id="IPR006085">
    <property type="entry name" value="XPG_DNA_repair_N"/>
</dbReference>
<dbReference type="GO" id="GO:0048256">
    <property type="term" value="F:flap endonuclease activity"/>
    <property type="evidence" value="ECO:0007669"/>
    <property type="project" value="UniProtKB-ARBA"/>
</dbReference>
<proteinExistence type="inferred from homology"/>
<evidence type="ECO:0000256" key="2">
    <source>
        <dbReference type="ARBA" id="ARBA00004123"/>
    </source>
</evidence>
<dbReference type="Pfam" id="PF08449">
    <property type="entry name" value="UAA"/>
    <property type="match status" value="1"/>
</dbReference>
<keyword evidence="15 21" id="KW-0472">Membrane</keyword>
<evidence type="ECO:0000256" key="13">
    <source>
        <dbReference type="ARBA" id="ARBA00022842"/>
    </source>
</evidence>
<gene>
    <name evidence="24" type="ORF">M5K25_018658</name>
</gene>
<keyword evidence="10" id="KW-0255">Endonuclease</keyword>
<keyword evidence="8" id="KW-0540">Nuclease</keyword>
<dbReference type="EMBL" id="JANQDX010000014">
    <property type="protein sequence ID" value="KAL0912669.1"/>
    <property type="molecule type" value="Genomic_DNA"/>
</dbReference>
<keyword evidence="5" id="KW-0813">Transport</keyword>
<evidence type="ECO:0000256" key="4">
    <source>
        <dbReference type="ARBA" id="ARBA00008349"/>
    </source>
</evidence>
<evidence type="ECO:0000313" key="25">
    <source>
        <dbReference type="Proteomes" id="UP001552299"/>
    </source>
</evidence>
<evidence type="ECO:0000256" key="9">
    <source>
        <dbReference type="ARBA" id="ARBA00022723"/>
    </source>
</evidence>
<keyword evidence="11" id="KW-0227">DNA damage</keyword>
<dbReference type="Gene3D" id="3.40.50.1010">
    <property type="entry name" value="5'-nuclease"/>
    <property type="match status" value="1"/>
</dbReference>
<dbReference type="FunFam" id="3.40.50.1010:FF:000032">
    <property type="entry name" value="Flap endonuclease GEN-like 1"/>
    <property type="match status" value="1"/>
</dbReference>
<dbReference type="InterPro" id="IPR006086">
    <property type="entry name" value="XPG-I_dom"/>
</dbReference>
<reference evidence="24 25" key="1">
    <citation type="journal article" date="2024" name="Plant Biotechnol. J.">
        <title>Dendrobium thyrsiflorum genome and its molecular insights into genes involved in important horticultural traits.</title>
        <authorList>
            <person name="Chen B."/>
            <person name="Wang J.Y."/>
            <person name="Zheng P.J."/>
            <person name="Li K.L."/>
            <person name="Liang Y.M."/>
            <person name="Chen X.F."/>
            <person name="Zhang C."/>
            <person name="Zhao X."/>
            <person name="He X."/>
            <person name="Zhang G.Q."/>
            <person name="Liu Z.J."/>
            <person name="Xu Q."/>
        </authorList>
    </citation>
    <scope>NUCLEOTIDE SEQUENCE [LARGE SCALE GENOMIC DNA]</scope>
    <source>
        <strain evidence="24">GZMU011</strain>
    </source>
</reference>
<feature type="transmembrane region" description="Helical" evidence="21">
    <location>
        <begin position="873"/>
        <end position="894"/>
    </location>
</feature>
<dbReference type="PANTHER" id="PTHR10778">
    <property type="entry name" value="SOLUTE CARRIER FAMILY 35 MEMBER B"/>
    <property type="match status" value="1"/>
</dbReference>
<dbReference type="GO" id="GO:0005634">
    <property type="term" value="C:nucleus"/>
    <property type="evidence" value="ECO:0007669"/>
    <property type="project" value="UniProtKB-SubCell"/>
</dbReference>
<evidence type="ECO:0000256" key="3">
    <source>
        <dbReference type="ARBA" id="ARBA00004141"/>
    </source>
</evidence>
<evidence type="ECO:0000256" key="5">
    <source>
        <dbReference type="ARBA" id="ARBA00022448"/>
    </source>
</evidence>
<dbReference type="InterPro" id="IPR013657">
    <property type="entry name" value="SCL35B1-4/HUT1"/>
</dbReference>
<accession>A0ABD0UJ54</accession>
<evidence type="ECO:0000256" key="11">
    <source>
        <dbReference type="ARBA" id="ARBA00022763"/>
    </source>
</evidence>
<comment type="caution">
    <text evidence="24">The sequence shown here is derived from an EMBL/GenBank/DDBJ whole genome shotgun (WGS) entry which is preliminary data.</text>
</comment>
<comment type="subcellular location">
    <subcellularLocation>
        <location evidence="3">Membrane</location>
        <topology evidence="3">Multi-pass membrane protein</topology>
    </subcellularLocation>
    <subcellularLocation>
        <location evidence="2">Nucleus</location>
    </subcellularLocation>
</comment>
<comment type="similarity">
    <text evidence="4">Belongs to the nucleotide-sugar transporter family. UDP-galactose:UMP antiporter (TC 2.A.7.11) subfamily.</text>
</comment>
<dbReference type="AlphaFoldDB" id="A0ABD0UJ54"/>
<name>A0ABD0UJ54_DENTH</name>
<evidence type="ECO:0000259" key="22">
    <source>
        <dbReference type="SMART" id="SM00484"/>
    </source>
</evidence>
<dbReference type="InterPro" id="IPR029060">
    <property type="entry name" value="PIN-like_dom_sf"/>
</dbReference>
<evidence type="ECO:0000256" key="21">
    <source>
        <dbReference type="SAM" id="Phobius"/>
    </source>
</evidence>
<feature type="domain" description="XPG-I" evidence="22">
    <location>
        <begin position="138"/>
        <end position="208"/>
    </location>
</feature>
<evidence type="ECO:0000256" key="18">
    <source>
        <dbReference type="ARBA" id="ARBA00038112"/>
    </source>
</evidence>
<dbReference type="SUPFAM" id="SSF47807">
    <property type="entry name" value="5' to 3' exonuclease, C-terminal subdomain"/>
    <property type="match status" value="1"/>
</dbReference>
<dbReference type="InterPro" id="IPR006084">
    <property type="entry name" value="XPG/Rad2"/>
</dbReference>
<dbReference type="SUPFAM" id="SSF88723">
    <property type="entry name" value="PIN domain-like"/>
    <property type="match status" value="1"/>
</dbReference>
<dbReference type="GO" id="GO:0046872">
    <property type="term" value="F:metal ion binding"/>
    <property type="evidence" value="ECO:0007669"/>
    <property type="project" value="UniProtKB-KW"/>
</dbReference>
<feature type="transmembrane region" description="Helical" evidence="21">
    <location>
        <begin position="962"/>
        <end position="980"/>
    </location>
</feature>
<evidence type="ECO:0000256" key="8">
    <source>
        <dbReference type="ARBA" id="ARBA00022722"/>
    </source>
</evidence>
<evidence type="ECO:0000256" key="17">
    <source>
        <dbReference type="ARBA" id="ARBA00023242"/>
    </source>
</evidence>
<dbReference type="Proteomes" id="UP001552299">
    <property type="component" value="Unassembled WGS sequence"/>
</dbReference>
<evidence type="ECO:0000256" key="7">
    <source>
        <dbReference type="ARBA" id="ARBA00022692"/>
    </source>
</evidence>
<dbReference type="FunFam" id="1.10.150.20:FF:000030">
    <property type="entry name" value="Flap endonuclease GEN-like 1"/>
    <property type="match status" value="1"/>
</dbReference>
<keyword evidence="16" id="KW-0234">DNA repair</keyword>
<feature type="transmembrane region" description="Helical" evidence="21">
    <location>
        <begin position="1019"/>
        <end position="1036"/>
    </location>
</feature>
<dbReference type="InterPro" id="IPR036279">
    <property type="entry name" value="5-3_exonuclease_C_sf"/>
</dbReference>
<evidence type="ECO:0000256" key="20">
    <source>
        <dbReference type="SAM" id="MobiDB-lite"/>
    </source>
</evidence>
<keyword evidence="17" id="KW-0539">Nucleus</keyword>
<dbReference type="Pfam" id="PF00752">
    <property type="entry name" value="XPG_N"/>
    <property type="match status" value="1"/>
</dbReference>
<dbReference type="PANTHER" id="PTHR10778:SF8">
    <property type="entry name" value="ADENOSINE 3'-PHOSPHO 5'-PHOSPHOSULFATE TRANSPORTER 2"/>
    <property type="match status" value="1"/>
</dbReference>
<feature type="transmembrane region" description="Helical" evidence="21">
    <location>
        <begin position="1056"/>
        <end position="1086"/>
    </location>
</feature>
<evidence type="ECO:0000256" key="14">
    <source>
        <dbReference type="ARBA" id="ARBA00022989"/>
    </source>
</evidence>
<dbReference type="SMART" id="SM00485">
    <property type="entry name" value="XPGN"/>
    <property type="match status" value="1"/>
</dbReference>
<evidence type="ECO:0000313" key="24">
    <source>
        <dbReference type="EMBL" id="KAL0912669.1"/>
    </source>
</evidence>
<feature type="domain" description="XPG N-terminal" evidence="23">
    <location>
        <begin position="1"/>
        <end position="99"/>
    </location>
</feature>
<dbReference type="CDD" id="cd09869">
    <property type="entry name" value="PIN_GEN1"/>
    <property type="match status" value="1"/>
</dbReference>
<keyword evidence="7 21" id="KW-0812">Transmembrane</keyword>
<evidence type="ECO:0000256" key="15">
    <source>
        <dbReference type="ARBA" id="ARBA00023136"/>
    </source>
</evidence>
<evidence type="ECO:0000256" key="1">
    <source>
        <dbReference type="ARBA" id="ARBA00001946"/>
    </source>
</evidence>
<dbReference type="GO" id="GO:0006281">
    <property type="term" value="P:DNA repair"/>
    <property type="evidence" value="ECO:0007669"/>
    <property type="project" value="UniProtKB-KW"/>
</dbReference>
<dbReference type="GO" id="GO:0015297">
    <property type="term" value="F:antiporter activity"/>
    <property type="evidence" value="ECO:0007669"/>
    <property type="project" value="UniProtKB-KW"/>
</dbReference>
<dbReference type="GO" id="GO:0016020">
    <property type="term" value="C:membrane"/>
    <property type="evidence" value="ECO:0007669"/>
    <property type="project" value="UniProtKB-SubCell"/>
</dbReference>
<keyword evidence="25" id="KW-1185">Reference proteome</keyword>
<comment type="similarity">
    <text evidence="18">Belongs to the XPG/RAD2 endonuclease family. GEN subfamily.</text>
</comment>